<dbReference type="GO" id="GO:0003700">
    <property type="term" value="F:DNA-binding transcription factor activity"/>
    <property type="evidence" value="ECO:0007669"/>
    <property type="project" value="InterPro"/>
</dbReference>
<keyword evidence="1" id="KW-0805">Transcription regulation</keyword>
<dbReference type="SMART" id="SM00345">
    <property type="entry name" value="HTH_GNTR"/>
    <property type="match status" value="1"/>
</dbReference>
<dbReference type="AlphaFoldDB" id="A0A2N7RXX0"/>
<gene>
    <name evidence="5" type="ORF">CIK84_18220</name>
</gene>
<evidence type="ECO:0000256" key="1">
    <source>
        <dbReference type="ARBA" id="ARBA00023015"/>
    </source>
</evidence>
<protein>
    <submittedName>
        <fullName evidence="5">GntR family transcriptional regulator</fullName>
    </submittedName>
</protein>
<feature type="domain" description="HTH gntR-type" evidence="4">
    <location>
        <begin position="15"/>
        <end position="82"/>
    </location>
</feature>
<dbReference type="PANTHER" id="PTHR43537">
    <property type="entry name" value="TRANSCRIPTIONAL REGULATOR, GNTR FAMILY"/>
    <property type="match status" value="1"/>
</dbReference>
<evidence type="ECO:0000256" key="3">
    <source>
        <dbReference type="ARBA" id="ARBA00023163"/>
    </source>
</evidence>
<dbReference type="Gene3D" id="1.10.10.10">
    <property type="entry name" value="Winged helix-like DNA-binding domain superfamily/Winged helix DNA-binding domain"/>
    <property type="match status" value="1"/>
</dbReference>
<dbReference type="InterPro" id="IPR011711">
    <property type="entry name" value="GntR_C"/>
</dbReference>
<dbReference type="Pfam" id="PF07729">
    <property type="entry name" value="FCD"/>
    <property type="match status" value="1"/>
</dbReference>
<dbReference type="InterPro" id="IPR036388">
    <property type="entry name" value="WH-like_DNA-bd_sf"/>
</dbReference>
<dbReference type="GO" id="GO:0003677">
    <property type="term" value="F:DNA binding"/>
    <property type="evidence" value="ECO:0007669"/>
    <property type="project" value="UniProtKB-KW"/>
</dbReference>
<evidence type="ECO:0000313" key="6">
    <source>
        <dbReference type="Proteomes" id="UP000235739"/>
    </source>
</evidence>
<evidence type="ECO:0000256" key="2">
    <source>
        <dbReference type="ARBA" id="ARBA00023125"/>
    </source>
</evidence>
<evidence type="ECO:0000313" key="5">
    <source>
        <dbReference type="EMBL" id="PMQ18718.1"/>
    </source>
</evidence>
<dbReference type="Proteomes" id="UP000235739">
    <property type="component" value="Unassembled WGS sequence"/>
</dbReference>
<dbReference type="PROSITE" id="PS50949">
    <property type="entry name" value="HTH_GNTR"/>
    <property type="match status" value="1"/>
</dbReference>
<dbReference type="PANTHER" id="PTHR43537:SF5">
    <property type="entry name" value="UXU OPERON TRANSCRIPTIONAL REGULATOR"/>
    <property type="match status" value="1"/>
</dbReference>
<organism evidence="5 6">
    <name type="scientific">Glutamicibacter arilaitensis</name>
    <dbReference type="NCBI Taxonomy" id="256701"/>
    <lineage>
        <taxon>Bacteria</taxon>
        <taxon>Bacillati</taxon>
        <taxon>Actinomycetota</taxon>
        <taxon>Actinomycetes</taxon>
        <taxon>Micrococcales</taxon>
        <taxon>Micrococcaceae</taxon>
        <taxon>Glutamicibacter</taxon>
    </lineage>
</organism>
<dbReference type="SUPFAM" id="SSF46785">
    <property type="entry name" value="Winged helix' DNA-binding domain"/>
    <property type="match status" value="1"/>
</dbReference>
<dbReference type="InterPro" id="IPR036390">
    <property type="entry name" value="WH_DNA-bd_sf"/>
</dbReference>
<evidence type="ECO:0000259" key="4">
    <source>
        <dbReference type="PROSITE" id="PS50949"/>
    </source>
</evidence>
<dbReference type="EMBL" id="PNQX01000004">
    <property type="protein sequence ID" value="PMQ18718.1"/>
    <property type="molecule type" value="Genomic_DNA"/>
</dbReference>
<dbReference type="Gene3D" id="1.20.120.530">
    <property type="entry name" value="GntR ligand-binding domain-like"/>
    <property type="match status" value="1"/>
</dbReference>
<dbReference type="GeneID" id="303186763"/>
<dbReference type="InterPro" id="IPR000524">
    <property type="entry name" value="Tscrpt_reg_HTH_GntR"/>
</dbReference>
<reference evidence="5 6" key="1">
    <citation type="journal article" date="2017" name="Elife">
        <title>Extensive horizontal gene transfer in cheese-associated bacteria.</title>
        <authorList>
            <person name="Bonham K.S."/>
            <person name="Wolfe B.E."/>
            <person name="Dutton R.J."/>
        </authorList>
    </citation>
    <scope>NUCLEOTIDE SEQUENCE [LARGE SCALE GENOMIC DNA]</scope>
    <source>
        <strain evidence="5 6">JB182</strain>
    </source>
</reference>
<dbReference type="SUPFAM" id="SSF48008">
    <property type="entry name" value="GntR ligand-binding domain-like"/>
    <property type="match status" value="1"/>
</dbReference>
<dbReference type="CDD" id="cd07377">
    <property type="entry name" value="WHTH_GntR"/>
    <property type="match status" value="1"/>
</dbReference>
<sequence>MPRPIELTSAAAEPGSMAARAYNALRDRLVLLEIAPTHPIHEPQLAEELGVGRTPMREALKRLETDHLVVSYPRRGTFATAVDFHELNYISEMRQVLEPLAARNAAANKDPQIRQELAGYLEQIDTLDPALDQRSLLLLDVRIHRLIYKAAANKHLEETLVRLDNLVTRIWCLVIDQMPPIAEHISEHSALLRAILDGDAQLAARLVSEHVAHFEQALRRAP</sequence>
<dbReference type="Pfam" id="PF00392">
    <property type="entry name" value="GntR"/>
    <property type="match status" value="1"/>
</dbReference>
<keyword evidence="2" id="KW-0238">DNA-binding</keyword>
<comment type="caution">
    <text evidence="5">The sequence shown here is derived from an EMBL/GenBank/DDBJ whole genome shotgun (WGS) entry which is preliminary data.</text>
</comment>
<dbReference type="RefSeq" id="WP_013350519.1">
    <property type="nucleotide sequence ID" value="NZ_JBQDIL010000008.1"/>
</dbReference>
<dbReference type="OMA" id="YAYQHEG"/>
<dbReference type="InterPro" id="IPR008920">
    <property type="entry name" value="TF_FadR/GntR_C"/>
</dbReference>
<dbReference type="SMART" id="SM00895">
    <property type="entry name" value="FCD"/>
    <property type="match status" value="1"/>
</dbReference>
<keyword evidence="3" id="KW-0804">Transcription</keyword>
<name>A0A2N7RXX0_9MICC</name>
<proteinExistence type="predicted"/>
<accession>A0A2N7RXX0</accession>